<dbReference type="Proteomes" id="UP001210925">
    <property type="component" value="Unassembled WGS sequence"/>
</dbReference>
<dbReference type="PANTHER" id="PTHR11360">
    <property type="entry name" value="MONOCARBOXYLATE TRANSPORTER"/>
    <property type="match status" value="1"/>
</dbReference>
<protein>
    <recommendedName>
        <fullName evidence="4">Major facilitator superfamily (MFS) profile domain-containing protein</fullName>
    </recommendedName>
</protein>
<dbReference type="InterPro" id="IPR011701">
    <property type="entry name" value="MFS"/>
</dbReference>
<feature type="domain" description="Major facilitator superfamily (MFS) profile" evidence="4">
    <location>
        <begin position="72"/>
        <end position="454"/>
    </location>
</feature>
<evidence type="ECO:0000313" key="6">
    <source>
        <dbReference type="Proteomes" id="UP001210925"/>
    </source>
</evidence>
<keyword evidence="6" id="KW-1185">Reference proteome</keyword>
<feature type="transmembrane region" description="Helical" evidence="3">
    <location>
        <begin position="168"/>
        <end position="188"/>
    </location>
</feature>
<proteinExistence type="inferred from homology"/>
<dbReference type="PANTHER" id="PTHR11360:SF284">
    <property type="entry name" value="EG:103B4.3 PROTEIN-RELATED"/>
    <property type="match status" value="1"/>
</dbReference>
<feature type="transmembrane region" description="Helical" evidence="3">
    <location>
        <begin position="200"/>
        <end position="221"/>
    </location>
</feature>
<reference evidence="5" key="1">
    <citation type="submission" date="2020-05" db="EMBL/GenBank/DDBJ databases">
        <title>Phylogenomic resolution of chytrid fungi.</title>
        <authorList>
            <person name="Stajich J.E."/>
            <person name="Amses K."/>
            <person name="Simmons R."/>
            <person name="Seto K."/>
            <person name="Myers J."/>
            <person name="Bonds A."/>
            <person name="Quandt C.A."/>
            <person name="Barry K."/>
            <person name="Liu P."/>
            <person name="Grigoriev I."/>
            <person name="Longcore J.E."/>
            <person name="James T.Y."/>
        </authorList>
    </citation>
    <scope>NUCLEOTIDE SEQUENCE</scope>
    <source>
        <strain evidence="5">PLAUS21</strain>
    </source>
</reference>
<feature type="transmembrane region" description="Helical" evidence="3">
    <location>
        <begin position="233"/>
        <end position="254"/>
    </location>
</feature>
<evidence type="ECO:0000256" key="3">
    <source>
        <dbReference type="SAM" id="Phobius"/>
    </source>
</evidence>
<dbReference type="GO" id="GO:0022857">
    <property type="term" value="F:transmembrane transporter activity"/>
    <property type="evidence" value="ECO:0007669"/>
    <property type="project" value="InterPro"/>
</dbReference>
<gene>
    <name evidence="5" type="ORF">HK103_004665</name>
</gene>
<comment type="caution">
    <text evidence="5">The sequence shown here is derived from an EMBL/GenBank/DDBJ whole genome shotgun (WGS) entry which is preliminary data.</text>
</comment>
<feature type="transmembrane region" description="Helical" evidence="3">
    <location>
        <begin position="309"/>
        <end position="327"/>
    </location>
</feature>
<comment type="subcellular location">
    <subcellularLocation>
        <location evidence="1">Membrane</location>
        <topology evidence="1">Multi-pass membrane protein</topology>
    </subcellularLocation>
</comment>
<feature type="transmembrane region" description="Helical" evidence="3">
    <location>
        <begin position="433"/>
        <end position="457"/>
    </location>
</feature>
<feature type="transmembrane region" description="Helical" evidence="3">
    <location>
        <begin position="275"/>
        <end position="297"/>
    </location>
</feature>
<evidence type="ECO:0000256" key="1">
    <source>
        <dbReference type="ARBA" id="ARBA00004141"/>
    </source>
</evidence>
<dbReference type="Gene3D" id="1.20.1250.20">
    <property type="entry name" value="MFS general substrate transporter like domains"/>
    <property type="match status" value="1"/>
</dbReference>
<feature type="transmembrane region" description="Helical" evidence="3">
    <location>
        <begin position="339"/>
        <end position="358"/>
    </location>
</feature>
<feature type="transmembrane region" description="Helical" evidence="3">
    <location>
        <begin position="114"/>
        <end position="136"/>
    </location>
</feature>
<keyword evidence="3" id="KW-1133">Transmembrane helix</keyword>
<organism evidence="5 6">
    <name type="scientific">Boothiomyces macroporosus</name>
    <dbReference type="NCBI Taxonomy" id="261099"/>
    <lineage>
        <taxon>Eukaryota</taxon>
        <taxon>Fungi</taxon>
        <taxon>Fungi incertae sedis</taxon>
        <taxon>Chytridiomycota</taxon>
        <taxon>Chytridiomycota incertae sedis</taxon>
        <taxon>Chytridiomycetes</taxon>
        <taxon>Rhizophydiales</taxon>
        <taxon>Terramycetaceae</taxon>
        <taxon>Boothiomyces</taxon>
    </lineage>
</organism>
<comment type="similarity">
    <text evidence="2">Belongs to the major facilitator superfamily. Monocarboxylate porter (TC 2.A.1.13) family.</text>
</comment>
<evidence type="ECO:0000259" key="4">
    <source>
        <dbReference type="PROSITE" id="PS50850"/>
    </source>
</evidence>
<feature type="transmembrane region" description="Helical" evidence="3">
    <location>
        <begin position="364"/>
        <end position="387"/>
    </location>
</feature>
<dbReference type="AlphaFoldDB" id="A0AAD5ULU2"/>
<dbReference type="InterPro" id="IPR020846">
    <property type="entry name" value="MFS_dom"/>
</dbReference>
<keyword evidence="3" id="KW-0472">Membrane</keyword>
<evidence type="ECO:0000313" key="5">
    <source>
        <dbReference type="EMBL" id="KAJ3261714.1"/>
    </source>
</evidence>
<feature type="transmembrane region" description="Helical" evidence="3">
    <location>
        <begin position="399"/>
        <end position="421"/>
    </location>
</feature>
<dbReference type="Pfam" id="PF07690">
    <property type="entry name" value="MFS_1"/>
    <property type="match status" value="1"/>
</dbReference>
<feature type="transmembrane region" description="Helical" evidence="3">
    <location>
        <begin position="70"/>
        <end position="94"/>
    </location>
</feature>
<dbReference type="CDD" id="cd17352">
    <property type="entry name" value="MFS_MCT_SLC16"/>
    <property type="match status" value="1"/>
</dbReference>
<dbReference type="InterPro" id="IPR050327">
    <property type="entry name" value="Proton-linked_MCT"/>
</dbReference>
<feature type="transmembrane region" description="Helical" evidence="3">
    <location>
        <begin position="143"/>
        <end position="162"/>
    </location>
</feature>
<evidence type="ECO:0000256" key="2">
    <source>
        <dbReference type="ARBA" id="ARBA00006727"/>
    </source>
</evidence>
<dbReference type="SUPFAM" id="SSF103473">
    <property type="entry name" value="MFS general substrate transporter"/>
    <property type="match status" value="1"/>
</dbReference>
<dbReference type="EMBL" id="JADGKB010000004">
    <property type="protein sequence ID" value="KAJ3261714.1"/>
    <property type="molecule type" value="Genomic_DNA"/>
</dbReference>
<name>A0AAD5ULU2_9FUNG</name>
<dbReference type="InterPro" id="IPR036259">
    <property type="entry name" value="MFS_trans_sf"/>
</dbReference>
<dbReference type="GO" id="GO:0016020">
    <property type="term" value="C:membrane"/>
    <property type="evidence" value="ECO:0007669"/>
    <property type="project" value="UniProtKB-SubCell"/>
</dbReference>
<accession>A0AAD5ULU2</accession>
<keyword evidence="3" id="KW-0812">Transmembrane</keyword>
<sequence>MNSNTNNSIDRVLSTSAQPVPTCPKVNGVLVQYKEQLSTSESTLGNSVFPEVIVQLFKPKSAVSLPVDTGYAWIVVLSSFIVQFFTLGLAYISGIYIADYIKDPMFTGYSTSEISLIGSFTTAGMPFFAIPAGNLVDRFGHRTVGIVGGVLYMLSLVLASLSCNYWQLLLTQGVMLGLTISIAYFPALTIVSQWFDKKKGLATGIAVGGSGIGGLVLSPITSWMISSFGRERALLVTGIVGGSAIILSSMAYQARLPLTKKSSDYVSLLKNSRFQLLYTLLVIATFGYLAPFFYLPSYAADYKISSTDGALLVGILNGASGIGRVILGYGADSFGHINSFTVCLLLASLSVLLIWPFAQTFPSLAVFASVYGLFVGGYVSILPNVVIKMFGLENIGSKIGLIYSTFFFGSVFGPYIIGYLIDSSTTGNQVNYFPVILFSGISMFIATVMLAITKYLVGNYNWLTKV</sequence>
<dbReference type="PROSITE" id="PS50850">
    <property type="entry name" value="MFS"/>
    <property type="match status" value="1"/>
</dbReference>